<accession>A0A1S1P8N1</accession>
<name>A0A1S1P8N1_METEX</name>
<comment type="caution">
    <text evidence="1">The sequence shown here is derived from an EMBL/GenBank/DDBJ whole genome shotgun (WGS) entry which is preliminary data.</text>
</comment>
<dbReference type="Proteomes" id="UP000180215">
    <property type="component" value="Unassembled WGS sequence"/>
</dbReference>
<dbReference type="EMBL" id="MNAO01000033">
    <property type="protein sequence ID" value="OHV17539.1"/>
    <property type="molecule type" value="Genomic_DNA"/>
</dbReference>
<protein>
    <submittedName>
        <fullName evidence="1">Uncharacterized protein</fullName>
    </submittedName>
</protein>
<proteinExistence type="predicted"/>
<organism evidence="1 2">
    <name type="scientific">Methylorubrum extorquens</name>
    <name type="common">Methylobacterium dichloromethanicum</name>
    <name type="synonym">Methylobacterium extorquens</name>
    <dbReference type="NCBI Taxonomy" id="408"/>
    <lineage>
        <taxon>Bacteria</taxon>
        <taxon>Pseudomonadati</taxon>
        <taxon>Pseudomonadota</taxon>
        <taxon>Alphaproteobacteria</taxon>
        <taxon>Hyphomicrobiales</taxon>
        <taxon>Methylobacteriaceae</taxon>
        <taxon>Methylorubrum</taxon>
    </lineage>
</organism>
<evidence type="ECO:0000313" key="2">
    <source>
        <dbReference type="Proteomes" id="UP000180215"/>
    </source>
</evidence>
<reference evidence="1 2" key="1">
    <citation type="submission" date="2016-10" db="EMBL/GenBank/DDBJ databases">
        <title>Draft genome sequence of Methylobacterium extorquens CP3, a seed endophyte of Crotalaria pumila with plant growth-promoting and metal tolerance properties.</title>
        <authorList>
            <person name="Sanchez-Lopez A.S."/>
            <person name="Van Hamme J.D."/>
            <person name="Thijs S."/>
            <person name="Mcammond B.M."/>
            <person name="Stevens V."/>
            <person name="Gonzalez-Chavez M.D.C."/>
            <person name="Vangronsveld J."/>
        </authorList>
    </citation>
    <scope>NUCLEOTIDE SEQUENCE [LARGE SCALE GENOMIC DNA]</scope>
    <source>
        <strain evidence="1 2">CP3</strain>
    </source>
</reference>
<evidence type="ECO:0000313" key="1">
    <source>
        <dbReference type="EMBL" id="OHV17539.1"/>
    </source>
</evidence>
<sequence>MTNIIRPNFGGRDREAEPAIAAEALEAYEPLHVYGTAAGYLVALLEDASGPEGRCLKVVVGAVGGNVFEAVAVMPATDEGRVDADMAAMAVLRALEVVEQGSGPATA</sequence>
<dbReference type="AlphaFoldDB" id="A0A1S1P8N1"/>
<gene>
    <name evidence="1" type="ORF">BK022_04945</name>
</gene>